<dbReference type="Pfam" id="PF20431">
    <property type="entry name" value="E_motif"/>
    <property type="match status" value="1"/>
</dbReference>
<protein>
    <submittedName>
        <fullName evidence="3">Uncharacterized protein</fullName>
    </submittedName>
</protein>
<dbReference type="PROSITE" id="PS51375">
    <property type="entry name" value="PPR"/>
    <property type="match status" value="3"/>
</dbReference>
<dbReference type="InterPro" id="IPR011990">
    <property type="entry name" value="TPR-like_helical_dom_sf"/>
</dbReference>
<proteinExistence type="predicted"/>
<dbReference type="Gene3D" id="1.25.40.10">
    <property type="entry name" value="Tetratricopeptide repeat domain"/>
    <property type="match status" value="3"/>
</dbReference>
<keyword evidence="4" id="KW-1185">Reference proteome</keyword>
<dbReference type="EMBL" id="JAVXUO010001883">
    <property type="protein sequence ID" value="KAK2978380.1"/>
    <property type="molecule type" value="Genomic_DNA"/>
</dbReference>
<dbReference type="FunFam" id="1.25.40.10:FF:000090">
    <property type="entry name" value="Pentatricopeptide repeat-containing protein, chloroplastic"/>
    <property type="match status" value="1"/>
</dbReference>
<gene>
    <name evidence="3" type="ORF">RJ640_016482</name>
</gene>
<dbReference type="PANTHER" id="PTHR47926:SF342">
    <property type="entry name" value="TETRATRICOPEPTIDE-LIKE HELICAL DOMAIN-CONTAINING PROTEIN-RELATED"/>
    <property type="match status" value="1"/>
</dbReference>
<dbReference type="InterPro" id="IPR046960">
    <property type="entry name" value="PPR_At4g14850-like_plant"/>
</dbReference>
<dbReference type="InterPro" id="IPR046848">
    <property type="entry name" value="E_motif"/>
</dbReference>
<organism evidence="3 4">
    <name type="scientific">Escallonia rubra</name>
    <dbReference type="NCBI Taxonomy" id="112253"/>
    <lineage>
        <taxon>Eukaryota</taxon>
        <taxon>Viridiplantae</taxon>
        <taxon>Streptophyta</taxon>
        <taxon>Embryophyta</taxon>
        <taxon>Tracheophyta</taxon>
        <taxon>Spermatophyta</taxon>
        <taxon>Magnoliopsida</taxon>
        <taxon>eudicotyledons</taxon>
        <taxon>Gunneridae</taxon>
        <taxon>Pentapetalae</taxon>
        <taxon>asterids</taxon>
        <taxon>campanulids</taxon>
        <taxon>Escalloniales</taxon>
        <taxon>Escalloniaceae</taxon>
        <taxon>Escallonia</taxon>
    </lineage>
</organism>
<feature type="repeat" description="PPR" evidence="2">
    <location>
        <begin position="141"/>
        <end position="175"/>
    </location>
</feature>
<dbReference type="FunFam" id="1.25.40.10:FF:000073">
    <property type="entry name" value="Pentatricopeptide repeat-containing protein chloroplastic"/>
    <property type="match status" value="1"/>
</dbReference>
<accession>A0AA88RAI5</accession>
<evidence type="ECO:0000313" key="4">
    <source>
        <dbReference type="Proteomes" id="UP001187471"/>
    </source>
</evidence>
<dbReference type="GO" id="GO:0009451">
    <property type="term" value="P:RNA modification"/>
    <property type="evidence" value="ECO:0007669"/>
    <property type="project" value="InterPro"/>
</dbReference>
<feature type="repeat" description="PPR" evidence="2">
    <location>
        <begin position="276"/>
        <end position="310"/>
    </location>
</feature>
<reference evidence="3" key="1">
    <citation type="submission" date="2022-12" db="EMBL/GenBank/DDBJ databases">
        <title>Draft genome assemblies for two species of Escallonia (Escalloniales).</title>
        <authorList>
            <person name="Chanderbali A."/>
            <person name="Dervinis C."/>
            <person name="Anghel I."/>
            <person name="Soltis D."/>
            <person name="Soltis P."/>
            <person name="Zapata F."/>
        </authorList>
    </citation>
    <scope>NUCLEOTIDE SEQUENCE</scope>
    <source>
        <strain evidence="3">UCBG92.1500</strain>
        <tissue evidence="3">Leaf</tissue>
    </source>
</reference>
<keyword evidence="1" id="KW-0677">Repeat</keyword>
<dbReference type="Proteomes" id="UP001187471">
    <property type="component" value="Unassembled WGS sequence"/>
</dbReference>
<feature type="repeat" description="PPR" evidence="2">
    <location>
        <begin position="40"/>
        <end position="74"/>
    </location>
</feature>
<sequence length="525" mass="58134">MITSGLCHNIFLSNRLMNSYLSCDLTKDAQKVFSQILNKNLVSWTIMISGLTKIDGFFEAIGLFREMMKSGLLPNAVTIASVVPAFAKLALTSMGKSVHGFWVRRNFENNVFVGTALLDMYSRFGCIAVARKVFDKMPDRNVVSWNTIILGYADNGFGEEALSLSNLMRKRGVLVDYFTVMSTLSACLSIGHLQVGMGIHGFTIRIGFDNDRLIKTALIDVYVRGALWHGRRIHALVVKAGFEGDIFVGSAVVGMYASCASLEGAIRFFNGMKDKDVACWNAMIDGYAMNGYGNDAIDLFLKMKGFGVNPDESTLLSVLFACSHAGMVAEGLQIFNHMAHNWKIIPTLKHYACVVDLLGRAGRLDDACSLIDNMPRHPDFEVYGALLSACRVYNNCELAKKVSQKLFNLNPDDGGYFVLHSNMHALAGNWGDAEASRILLKLKGLKKDPGFSSIEIDGEIYRYLAGDVIDGEIYRHNCFHDVQDVVLNNDAEGSRSGRNVLSIGSFILKYYDWEKIVVKMLEITS</sequence>
<name>A0AA88RAI5_9ASTE</name>
<evidence type="ECO:0000313" key="3">
    <source>
        <dbReference type="EMBL" id="KAK2978380.1"/>
    </source>
</evidence>
<evidence type="ECO:0000256" key="2">
    <source>
        <dbReference type="PROSITE-ProRule" id="PRU00708"/>
    </source>
</evidence>
<dbReference type="GO" id="GO:0003729">
    <property type="term" value="F:mRNA binding"/>
    <property type="evidence" value="ECO:0007669"/>
    <property type="project" value="UniProtKB-ARBA"/>
</dbReference>
<dbReference type="AlphaFoldDB" id="A0AA88RAI5"/>
<dbReference type="PANTHER" id="PTHR47926">
    <property type="entry name" value="PENTATRICOPEPTIDE REPEAT-CONTAINING PROTEIN"/>
    <property type="match status" value="1"/>
</dbReference>
<dbReference type="InterPro" id="IPR002885">
    <property type="entry name" value="PPR_rpt"/>
</dbReference>
<comment type="caution">
    <text evidence="3">The sequence shown here is derived from an EMBL/GenBank/DDBJ whole genome shotgun (WGS) entry which is preliminary data.</text>
</comment>
<evidence type="ECO:0000256" key="1">
    <source>
        <dbReference type="ARBA" id="ARBA00022737"/>
    </source>
</evidence>
<dbReference type="NCBIfam" id="TIGR00756">
    <property type="entry name" value="PPR"/>
    <property type="match status" value="3"/>
</dbReference>
<dbReference type="Pfam" id="PF13041">
    <property type="entry name" value="PPR_2"/>
    <property type="match status" value="3"/>
</dbReference>
<dbReference type="Pfam" id="PF01535">
    <property type="entry name" value="PPR"/>
    <property type="match status" value="1"/>
</dbReference>